<dbReference type="VEuPathDB" id="FungiDB:RhiirFUN_014482"/>
<proteinExistence type="predicted"/>
<evidence type="ECO:0000313" key="3">
    <source>
        <dbReference type="Proteomes" id="UP000232722"/>
    </source>
</evidence>
<dbReference type="VEuPathDB" id="FungiDB:RhiirA1_475377"/>
<dbReference type="VEuPathDB" id="FungiDB:FUN_012246"/>
<sequence>MNNKKFKTFTSVADLIKPKKNYLYECHCIRCDGKKVDPRTQERHAKDECLWKSKNDKKKQEIAIMSRKKSTNKLSDVNLLKTNSNKSKKRKRDVPDSFQSNKPNNEDIPPNFFSDSFQLNNEENIHTLFSPNFRIPTLDNGDNYLDEENNQYYIYQEEEEDNNSNIDQEEENDNDSIGQEKDDSIDQEEENDDDNIEQEENDDDDNIKNLFTYPEIDSDEIFVMENLNDSMETEIILWVFKFQQRFRLSDLALEALIKFLHIILTHLNKLQFKNFPKSLYIAKKMLNIFQPKMQLAACNKYHKLHNVKNIVEYKKEGKAAIANCLHEEFPNNPVSSRHNKCNNPLSIIKKRKDGTIAIPDMSWENFAVQFFTQFGNMDDIAYDESVTDDGLDESSEDKPNEDKLDQMINKIGLQIPNLVVEMLPILPDVEVV</sequence>
<feature type="region of interest" description="Disordered" evidence="1">
    <location>
        <begin position="79"/>
        <end position="116"/>
    </location>
</feature>
<name>A0A2N0P1W9_9GLOM</name>
<dbReference type="EMBL" id="LLXJ01001772">
    <property type="protein sequence ID" value="PKC00825.1"/>
    <property type="molecule type" value="Genomic_DNA"/>
</dbReference>
<comment type="caution">
    <text evidence="2">The sequence shown here is derived from an EMBL/GenBank/DDBJ whole genome shotgun (WGS) entry which is preliminary data.</text>
</comment>
<evidence type="ECO:0000256" key="1">
    <source>
        <dbReference type="SAM" id="MobiDB-lite"/>
    </source>
</evidence>
<organism evidence="2 3">
    <name type="scientific">Rhizophagus irregularis</name>
    <dbReference type="NCBI Taxonomy" id="588596"/>
    <lineage>
        <taxon>Eukaryota</taxon>
        <taxon>Fungi</taxon>
        <taxon>Fungi incertae sedis</taxon>
        <taxon>Mucoromycota</taxon>
        <taxon>Glomeromycotina</taxon>
        <taxon>Glomeromycetes</taxon>
        <taxon>Glomerales</taxon>
        <taxon>Glomeraceae</taxon>
        <taxon>Rhizophagus</taxon>
    </lineage>
</organism>
<dbReference type="AlphaFoldDB" id="A0A2N0P1W9"/>
<feature type="compositionally biased region" description="Acidic residues" evidence="1">
    <location>
        <begin position="185"/>
        <end position="205"/>
    </location>
</feature>
<protein>
    <recommendedName>
        <fullName evidence="4">Transposase domain-containing protein</fullName>
    </recommendedName>
</protein>
<evidence type="ECO:0008006" key="4">
    <source>
        <dbReference type="Google" id="ProtNLM"/>
    </source>
</evidence>
<accession>A0A2N0P1W9</accession>
<feature type="compositionally biased region" description="Acidic residues" evidence="1">
    <location>
        <begin position="159"/>
        <end position="174"/>
    </location>
</feature>
<dbReference type="VEuPathDB" id="FungiDB:RhiirA1_403115"/>
<dbReference type="Proteomes" id="UP000232722">
    <property type="component" value="Unassembled WGS sequence"/>
</dbReference>
<reference evidence="2 3" key="2">
    <citation type="submission" date="2017-09" db="EMBL/GenBank/DDBJ databases">
        <title>Extensive intraspecific genome diversity in a model arbuscular mycorrhizal fungus.</title>
        <authorList>
            <person name="Chen E.C."/>
            <person name="Morin E."/>
            <person name="Beaudet D."/>
            <person name="Noel J."/>
            <person name="Ndikumana S."/>
            <person name="Charron P."/>
            <person name="St-Onge C."/>
            <person name="Giorgi J."/>
            <person name="Grigoriev I.V."/>
            <person name="Roux C."/>
            <person name="Martin F.M."/>
            <person name="Corradi N."/>
        </authorList>
    </citation>
    <scope>NUCLEOTIDE SEQUENCE [LARGE SCALE GENOMIC DNA]</scope>
    <source>
        <strain evidence="2 3">A5</strain>
    </source>
</reference>
<feature type="region of interest" description="Disordered" evidence="1">
    <location>
        <begin position="159"/>
        <end position="210"/>
    </location>
</feature>
<evidence type="ECO:0000313" key="2">
    <source>
        <dbReference type="EMBL" id="PKC00825.1"/>
    </source>
</evidence>
<gene>
    <name evidence="2" type="ORF">RhiirA5_427649</name>
</gene>
<reference evidence="2 3" key="1">
    <citation type="submission" date="2016-04" db="EMBL/GenBank/DDBJ databases">
        <title>Genome analyses suggest a sexual origin of heterokaryosis in a supposedly ancient asexual fungus.</title>
        <authorList>
            <person name="Ropars J."/>
            <person name="Sedzielewska K."/>
            <person name="Noel J."/>
            <person name="Charron P."/>
            <person name="Farinelli L."/>
            <person name="Marton T."/>
            <person name="Kruger M."/>
            <person name="Pelin A."/>
            <person name="Brachmann A."/>
            <person name="Corradi N."/>
        </authorList>
    </citation>
    <scope>NUCLEOTIDE SEQUENCE [LARGE SCALE GENOMIC DNA]</scope>
    <source>
        <strain evidence="2 3">A5</strain>
    </source>
</reference>